<protein>
    <submittedName>
        <fullName evidence="1">Uncharacterized protein</fullName>
    </submittedName>
</protein>
<gene>
    <name evidence="1" type="ORF">L195_g064611</name>
</gene>
<accession>A0A2K3KU52</accession>
<organism evidence="1 2">
    <name type="scientific">Trifolium pratense</name>
    <name type="common">Red clover</name>
    <dbReference type="NCBI Taxonomy" id="57577"/>
    <lineage>
        <taxon>Eukaryota</taxon>
        <taxon>Viridiplantae</taxon>
        <taxon>Streptophyta</taxon>
        <taxon>Embryophyta</taxon>
        <taxon>Tracheophyta</taxon>
        <taxon>Spermatophyta</taxon>
        <taxon>Magnoliopsida</taxon>
        <taxon>eudicotyledons</taxon>
        <taxon>Gunneridae</taxon>
        <taxon>Pentapetalae</taxon>
        <taxon>rosids</taxon>
        <taxon>fabids</taxon>
        <taxon>Fabales</taxon>
        <taxon>Fabaceae</taxon>
        <taxon>Papilionoideae</taxon>
        <taxon>50 kb inversion clade</taxon>
        <taxon>NPAAA clade</taxon>
        <taxon>Hologalegina</taxon>
        <taxon>IRL clade</taxon>
        <taxon>Trifolieae</taxon>
        <taxon>Trifolium</taxon>
    </lineage>
</organism>
<feature type="non-terminal residue" evidence="1">
    <location>
        <position position="49"/>
    </location>
</feature>
<dbReference type="AlphaFoldDB" id="A0A2K3KU52"/>
<proteinExistence type="predicted"/>
<name>A0A2K3KU52_TRIPR</name>
<reference evidence="1 2" key="1">
    <citation type="journal article" date="2014" name="Am. J. Bot.">
        <title>Genome assembly and annotation for red clover (Trifolium pratense; Fabaceae).</title>
        <authorList>
            <person name="Istvanek J."/>
            <person name="Jaros M."/>
            <person name="Krenek A."/>
            <person name="Repkova J."/>
        </authorList>
    </citation>
    <scope>NUCLEOTIDE SEQUENCE [LARGE SCALE GENOMIC DNA]</scope>
    <source>
        <strain evidence="2">cv. Tatra</strain>
        <tissue evidence="1">Young leaves</tissue>
    </source>
</reference>
<dbReference type="EMBL" id="ASHM01258571">
    <property type="protein sequence ID" value="PNX69828.1"/>
    <property type="molecule type" value="Genomic_DNA"/>
</dbReference>
<comment type="caution">
    <text evidence="1">The sequence shown here is derived from an EMBL/GenBank/DDBJ whole genome shotgun (WGS) entry which is preliminary data.</text>
</comment>
<sequence length="49" mass="5418">MGCARASGNCFNDFRPRSAALYCRRRGWFGKLGGLCTCRRGAGLLVVHR</sequence>
<evidence type="ECO:0000313" key="1">
    <source>
        <dbReference type="EMBL" id="PNX69828.1"/>
    </source>
</evidence>
<dbReference type="Proteomes" id="UP000236291">
    <property type="component" value="Unassembled WGS sequence"/>
</dbReference>
<evidence type="ECO:0000313" key="2">
    <source>
        <dbReference type="Proteomes" id="UP000236291"/>
    </source>
</evidence>
<reference evidence="1 2" key="2">
    <citation type="journal article" date="2017" name="Front. Plant Sci.">
        <title>Gene Classification and Mining of Molecular Markers Useful in Red Clover (Trifolium pratense) Breeding.</title>
        <authorList>
            <person name="Istvanek J."/>
            <person name="Dluhosova J."/>
            <person name="Dluhos P."/>
            <person name="Patkova L."/>
            <person name="Nedelnik J."/>
            <person name="Repkova J."/>
        </authorList>
    </citation>
    <scope>NUCLEOTIDE SEQUENCE [LARGE SCALE GENOMIC DNA]</scope>
    <source>
        <strain evidence="2">cv. Tatra</strain>
        <tissue evidence="1">Young leaves</tissue>
    </source>
</reference>